<keyword evidence="2" id="KW-1185">Reference proteome</keyword>
<organism evidence="1 2">
    <name type="scientific">Kipferlia bialata</name>
    <dbReference type="NCBI Taxonomy" id="797122"/>
    <lineage>
        <taxon>Eukaryota</taxon>
        <taxon>Metamonada</taxon>
        <taxon>Carpediemonas-like organisms</taxon>
        <taxon>Kipferlia</taxon>
    </lineage>
</organism>
<protein>
    <recommendedName>
        <fullName evidence="3">UBP-type domain-containing protein</fullName>
    </recommendedName>
</protein>
<reference evidence="1 2" key="1">
    <citation type="journal article" date="2018" name="PLoS ONE">
        <title>The draft genome of Kipferlia bialata reveals reductive genome evolution in fornicate parasites.</title>
        <authorList>
            <person name="Tanifuji G."/>
            <person name="Takabayashi S."/>
            <person name="Kume K."/>
            <person name="Takagi M."/>
            <person name="Nakayama T."/>
            <person name="Kamikawa R."/>
            <person name="Inagaki Y."/>
            <person name="Hashimoto T."/>
        </authorList>
    </citation>
    <scope>NUCLEOTIDE SEQUENCE [LARGE SCALE GENOMIC DNA]</scope>
    <source>
        <strain evidence="1">NY0173</strain>
    </source>
</reference>
<dbReference type="Proteomes" id="UP000265618">
    <property type="component" value="Unassembled WGS sequence"/>
</dbReference>
<accession>A0A391NVN1</accession>
<name>A0A391NVN1_9EUKA</name>
<comment type="caution">
    <text evidence="1">The sequence shown here is derived from an EMBL/GenBank/DDBJ whole genome shotgun (WGS) entry which is preliminary data.</text>
</comment>
<evidence type="ECO:0000313" key="2">
    <source>
        <dbReference type="Proteomes" id="UP000265618"/>
    </source>
</evidence>
<gene>
    <name evidence="1" type="ORF">KIPB_013057</name>
</gene>
<evidence type="ECO:0008006" key="3">
    <source>
        <dbReference type="Google" id="ProtNLM"/>
    </source>
</evidence>
<dbReference type="InterPro" id="IPR013083">
    <property type="entry name" value="Znf_RING/FYVE/PHD"/>
</dbReference>
<dbReference type="EMBL" id="BDIP01006027">
    <property type="protein sequence ID" value="GCA64066.1"/>
    <property type="molecule type" value="Genomic_DNA"/>
</dbReference>
<evidence type="ECO:0000313" key="1">
    <source>
        <dbReference type="EMBL" id="GCA64066.1"/>
    </source>
</evidence>
<dbReference type="SUPFAM" id="SSF57850">
    <property type="entry name" value="RING/U-box"/>
    <property type="match status" value="1"/>
</dbReference>
<sequence>MLSLGAVTDPLARIIMSRRGHKSGSNEAFLRGVKLEEVGIAMDMDPICSTSLIPTGIVLCMSCGKYFSSDNSDSSPALLHLFANTGHRYYLDSSGTVTDMHTNKVGLCTDVWD</sequence>
<proteinExistence type="predicted"/>
<dbReference type="Gene3D" id="3.30.40.10">
    <property type="entry name" value="Zinc/RING finger domain, C3HC4 (zinc finger)"/>
    <property type="match status" value="1"/>
</dbReference>
<dbReference type="AlphaFoldDB" id="A0A391NVN1"/>